<reference evidence="1" key="2">
    <citation type="submission" date="2021-03" db="UniProtKB">
        <authorList>
            <consortium name="EnsemblPlants"/>
        </authorList>
    </citation>
    <scope>IDENTIFICATION</scope>
</reference>
<proteinExistence type="predicted"/>
<dbReference type="AlphaFoldDB" id="A0A803NKH9"/>
<dbReference type="EnsemblPlants" id="evm.model.01.2274">
    <property type="protein sequence ID" value="cds.evm.model.01.2274"/>
    <property type="gene ID" value="evm.TU.01.2274"/>
</dbReference>
<keyword evidence="2" id="KW-1185">Reference proteome</keyword>
<reference evidence="1" key="1">
    <citation type="submission" date="2018-11" db="EMBL/GenBank/DDBJ databases">
        <authorList>
            <person name="Grassa J C."/>
        </authorList>
    </citation>
    <scope>NUCLEOTIDE SEQUENCE [LARGE SCALE GENOMIC DNA]</scope>
</reference>
<evidence type="ECO:0000313" key="2">
    <source>
        <dbReference type="Proteomes" id="UP000596661"/>
    </source>
</evidence>
<name>A0A803NKH9_CANSA</name>
<dbReference type="EMBL" id="UZAU01000067">
    <property type="status" value="NOT_ANNOTATED_CDS"/>
    <property type="molecule type" value="Genomic_DNA"/>
</dbReference>
<protein>
    <submittedName>
        <fullName evidence="1">Uncharacterized protein</fullName>
    </submittedName>
</protein>
<sequence>MVALAINGVPEVDLMGINSPPHFMVDSKRNGNPGESAPINNINEGSTVVFKDNAATFICDKEFEILEGKRKRLDLDSNGPLD</sequence>
<evidence type="ECO:0000313" key="1">
    <source>
        <dbReference type="EnsemblPlants" id="cds.evm.model.01.2274"/>
    </source>
</evidence>
<accession>A0A803NKH9</accession>
<organism evidence="1 2">
    <name type="scientific">Cannabis sativa</name>
    <name type="common">Hemp</name>
    <name type="synonym">Marijuana</name>
    <dbReference type="NCBI Taxonomy" id="3483"/>
    <lineage>
        <taxon>Eukaryota</taxon>
        <taxon>Viridiplantae</taxon>
        <taxon>Streptophyta</taxon>
        <taxon>Embryophyta</taxon>
        <taxon>Tracheophyta</taxon>
        <taxon>Spermatophyta</taxon>
        <taxon>Magnoliopsida</taxon>
        <taxon>eudicotyledons</taxon>
        <taxon>Gunneridae</taxon>
        <taxon>Pentapetalae</taxon>
        <taxon>rosids</taxon>
        <taxon>fabids</taxon>
        <taxon>Rosales</taxon>
        <taxon>Cannabaceae</taxon>
        <taxon>Cannabis</taxon>
    </lineage>
</organism>
<dbReference type="Gramene" id="evm.model.01.2274">
    <property type="protein sequence ID" value="cds.evm.model.01.2274"/>
    <property type="gene ID" value="evm.TU.01.2274"/>
</dbReference>
<dbReference type="Proteomes" id="UP000596661">
    <property type="component" value="Chromosome 1"/>
</dbReference>